<sequence length="295" mass="33354">MITASFLHCCIEVSGFFQKPPGGSFPTARRHIRFAVLFLFWYDPPGGYEFLPGDATLFAFYFRDFVNVLMLRLAASKTPPGDSVKPPGGSFPTARRHIRFAVLFLFWYDPPGGYEFLPGDATLFAFYFRDFVNVLMLRLAASKTPPGDSVVLEEIWMDMIMHEKVWGKYSKSNGSRVLVMTVLESMVWTGYGWVLDTCDSGRLTIKRVLLLIRRLAARVGAPGGETSVRGLCIVGRLAARCAPPGDNEKTVGLGRRWRLAVSEYRQAVWSIFAWRRVGRARRRRYCSLLPGVLFD</sequence>
<protein>
    <submittedName>
        <fullName evidence="1">Uncharacterized protein</fullName>
    </submittedName>
</protein>
<keyword evidence="2" id="KW-1185">Reference proteome</keyword>
<name>A0A4D6N012_VIGUN</name>
<evidence type="ECO:0000313" key="1">
    <source>
        <dbReference type="EMBL" id="QCE06234.1"/>
    </source>
</evidence>
<gene>
    <name evidence="1" type="ORF">DEO72_LG9g1245</name>
</gene>
<dbReference type="EMBL" id="CP039353">
    <property type="protein sequence ID" value="QCE06234.1"/>
    <property type="molecule type" value="Genomic_DNA"/>
</dbReference>
<accession>A0A4D6N012</accession>
<dbReference type="Proteomes" id="UP000501690">
    <property type="component" value="Linkage Group LG9"/>
</dbReference>
<dbReference type="AlphaFoldDB" id="A0A4D6N012"/>
<organism evidence="1 2">
    <name type="scientific">Vigna unguiculata</name>
    <name type="common">Cowpea</name>
    <dbReference type="NCBI Taxonomy" id="3917"/>
    <lineage>
        <taxon>Eukaryota</taxon>
        <taxon>Viridiplantae</taxon>
        <taxon>Streptophyta</taxon>
        <taxon>Embryophyta</taxon>
        <taxon>Tracheophyta</taxon>
        <taxon>Spermatophyta</taxon>
        <taxon>Magnoliopsida</taxon>
        <taxon>eudicotyledons</taxon>
        <taxon>Gunneridae</taxon>
        <taxon>Pentapetalae</taxon>
        <taxon>rosids</taxon>
        <taxon>fabids</taxon>
        <taxon>Fabales</taxon>
        <taxon>Fabaceae</taxon>
        <taxon>Papilionoideae</taxon>
        <taxon>50 kb inversion clade</taxon>
        <taxon>NPAAA clade</taxon>
        <taxon>indigoferoid/millettioid clade</taxon>
        <taxon>Phaseoleae</taxon>
        <taxon>Vigna</taxon>
    </lineage>
</organism>
<evidence type="ECO:0000313" key="2">
    <source>
        <dbReference type="Proteomes" id="UP000501690"/>
    </source>
</evidence>
<reference evidence="1 2" key="1">
    <citation type="submission" date="2019-04" db="EMBL/GenBank/DDBJ databases">
        <title>An improved genome assembly and genetic linkage map for asparagus bean, Vigna unguiculata ssp. sesquipedialis.</title>
        <authorList>
            <person name="Xia Q."/>
            <person name="Zhang R."/>
            <person name="Dong Y."/>
        </authorList>
    </citation>
    <scope>NUCLEOTIDE SEQUENCE [LARGE SCALE GENOMIC DNA]</scope>
    <source>
        <tissue evidence="1">Leaf</tissue>
    </source>
</reference>
<proteinExistence type="predicted"/>